<comment type="caution">
    <text evidence="2">The sequence shown here is derived from an EMBL/GenBank/DDBJ whole genome shotgun (WGS) entry which is preliminary data.</text>
</comment>
<feature type="compositionally biased region" description="Polar residues" evidence="1">
    <location>
        <begin position="121"/>
        <end position="143"/>
    </location>
</feature>
<protein>
    <submittedName>
        <fullName evidence="2">Uncharacterized protein</fullName>
    </submittedName>
</protein>
<organism evidence="2 3">
    <name type="scientific">Allacma fusca</name>
    <dbReference type="NCBI Taxonomy" id="39272"/>
    <lineage>
        <taxon>Eukaryota</taxon>
        <taxon>Metazoa</taxon>
        <taxon>Ecdysozoa</taxon>
        <taxon>Arthropoda</taxon>
        <taxon>Hexapoda</taxon>
        <taxon>Collembola</taxon>
        <taxon>Symphypleona</taxon>
        <taxon>Sminthuridae</taxon>
        <taxon>Allacma</taxon>
    </lineage>
</organism>
<keyword evidence="3" id="KW-1185">Reference proteome</keyword>
<proteinExistence type="predicted"/>
<gene>
    <name evidence="2" type="ORF">AFUS01_LOCUS7457</name>
</gene>
<feature type="compositionally biased region" description="Polar residues" evidence="1">
    <location>
        <begin position="270"/>
        <end position="280"/>
    </location>
</feature>
<accession>A0A8J2JD31</accession>
<sequence length="388" mass="43235">MNNDFDDFNDSGEFKSLPPEKLRDLFDDDAKDLFPQSFSVREMEELELAGGSGSSKKPDFSMGAYFKGRSSYPGVNDNSAMLNSHLFDLPEQDTSTDSVSRRNLRSLMRESTSTEKENRKCSSSNSFHVNSRNSSVSLTPGDANNSASSIKSLVDFFNDPDKSPMSSSAIMDHVLNYCKIRHEKGSEVVQDTKRKQRHSESFINLGRKLSVDSQKRHTESYNTFSSALSKKQHTSRCSTPDKVFVTSPNQSFLVSEKYEERDTRLKELNVEQSTASSSYISRGPETRRQPLPLQENNIRPQQPPGIQLQLNIPQTGLPQNLPGPLVINIVCPPGDSLGSTVTSLNSRSNGHQDIAVHGNSQQTQTRSSDNTSRPQIAIQFSGTIQWNQ</sequence>
<feature type="region of interest" description="Disordered" evidence="1">
    <location>
        <begin position="269"/>
        <end position="301"/>
    </location>
</feature>
<dbReference type="EMBL" id="CAJVCH010050498">
    <property type="protein sequence ID" value="CAG7718033.1"/>
    <property type="molecule type" value="Genomic_DNA"/>
</dbReference>
<name>A0A8J2JD31_9HEXA</name>
<feature type="compositionally biased region" description="Polar residues" evidence="1">
    <location>
        <begin position="342"/>
        <end position="351"/>
    </location>
</feature>
<feature type="compositionally biased region" description="Polar residues" evidence="1">
    <location>
        <begin position="358"/>
        <end position="375"/>
    </location>
</feature>
<evidence type="ECO:0000313" key="2">
    <source>
        <dbReference type="EMBL" id="CAG7718033.1"/>
    </source>
</evidence>
<dbReference type="Proteomes" id="UP000708208">
    <property type="component" value="Unassembled WGS sequence"/>
</dbReference>
<reference evidence="2" key="1">
    <citation type="submission" date="2021-06" db="EMBL/GenBank/DDBJ databases">
        <authorList>
            <person name="Hodson N. C."/>
            <person name="Mongue J. A."/>
            <person name="Jaron S. K."/>
        </authorList>
    </citation>
    <scope>NUCLEOTIDE SEQUENCE</scope>
</reference>
<evidence type="ECO:0000256" key="1">
    <source>
        <dbReference type="SAM" id="MobiDB-lite"/>
    </source>
</evidence>
<dbReference type="AlphaFoldDB" id="A0A8J2JD31"/>
<feature type="region of interest" description="Disordered" evidence="1">
    <location>
        <begin position="342"/>
        <end position="375"/>
    </location>
</feature>
<feature type="region of interest" description="Disordered" evidence="1">
    <location>
        <begin position="1"/>
        <end position="21"/>
    </location>
</feature>
<feature type="region of interest" description="Disordered" evidence="1">
    <location>
        <begin position="90"/>
        <end position="143"/>
    </location>
</feature>
<evidence type="ECO:0000313" key="3">
    <source>
        <dbReference type="Proteomes" id="UP000708208"/>
    </source>
</evidence>
<feature type="compositionally biased region" description="Acidic residues" evidence="1">
    <location>
        <begin position="1"/>
        <end position="10"/>
    </location>
</feature>